<name>A0A556TWR1_BAGYA</name>
<dbReference type="GO" id="GO:0016592">
    <property type="term" value="C:mediator complex"/>
    <property type="evidence" value="ECO:0007669"/>
    <property type="project" value="TreeGrafter"/>
</dbReference>
<dbReference type="Proteomes" id="UP000319801">
    <property type="component" value="Unassembled WGS sequence"/>
</dbReference>
<reference evidence="3 4" key="1">
    <citation type="journal article" date="2019" name="Genome Biol. Evol.">
        <title>Whole-Genome Sequencing of the Giant Devil Catfish, Bagarius yarrelli.</title>
        <authorList>
            <person name="Jiang W."/>
            <person name="Lv Y."/>
            <person name="Cheng L."/>
            <person name="Yang K."/>
            <person name="Chao B."/>
            <person name="Wang X."/>
            <person name="Li Y."/>
            <person name="Pan X."/>
            <person name="You X."/>
            <person name="Zhang Y."/>
            <person name="Yang J."/>
            <person name="Li J."/>
            <person name="Zhang X."/>
            <person name="Liu S."/>
            <person name="Sun C."/>
            <person name="Yang J."/>
            <person name="Shi Q."/>
        </authorList>
    </citation>
    <scope>NUCLEOTIDE SEQUENCE [LARGE SCALE GENOMIC DNA]</scope>
    <source>
        <strain evidence="3">JWS20170419001</strain>
        <tissue evidence="3">Muscle</tissue>
    </source>
</reference>
<evidence type="ECO:0000313" key="3">
    <source>
        <dbReference type="EMBL" id="TSK98466.1"/>
    </source>
</evidence>
<organism evidence="3 4">
    <name type="scientific">Bagarius yarrelli</name>
    <name type="common">Goonch</name>
    <name type="synonym">Bagrus yarrelli</name>
    <dbReference type="NCBI Taxonomy" id="175774"/>
    <lineage>
        <taxon>Eukaryota</taxon>
        <taxon>Metazoa</taxon>
        <taxon>Chordata</taxon>
        <taxon>Craniata</taxon>
        <taxon>Vertebrata</taxon>
        <taxon>Euteleostomi</taxon>
        <taxon>Actinopterygii</taxon>
        <taxon>Neopterygii</taxon>
        <taxon>Teleostei</taxon>
        <taxon>Ostariophysi</taxon>
        <taxon>Siluriformes</taxon>
        <taxon>Sisoridae</taxon>
        <taxon>Sisorinae</taxon>
        <taxon>Bagarius</taxon>
    </lineage>
</organism>
<dbReference type="OrthoDB" id="9935637at2759"/>
<evidence type="ECO:0000256" key="2">
    <source>
        <dbReference type="SAM" id="MobiDB-lite"/>
    </source>
</evidence>
<dbReference type="InterPro" id="IPR029199">
    <property type="entry name" value="THRAP3_BCLAF1"/>
</dbReference>
<comment type="caution">
    <text evidence="3">The sequence shown here is derived from an EMBL/GenBank/DDBJ whole genome shotgun (WGS) entry which is preliminary data.</text>
</comment>
<dbReference type="GO" id="GO:0003677">
    <property type="term" value="F:DNA binding"/>
    <property type="evidence" value="ECO:0007669"/>
    <property type="project" value="TreeGrafter"/>
</dbReference>
<dbReference type="PANTHER" id="PTHR15268">
    <property type="entry name" value="THRAP3/BCLAF1"/>
    <property type="match status" value="1"/>
</dbReference>
<gene>
    <name evidence="3" type="ORF">Baya_5380</name>
</gene>
<feature type="compositionally biased region" description="Basic and acidic residues" evidence="2">
    <location>
        <begin position="36"/>
        <end position="113"/>
    </location>
</feature>
<comment type="similarity">
    <text evidence="1">Belongs to the BCLAF1/THRAP3 family.</text>
</comment>
<evidence type="ECO:0000256" key="1">
    <source>
        <dbReference type="ARBA" id="ARBA00006481"/>
    </source>
</evidence>
<keyword evidence="4" id="KW-1185">Reference proteome</keyword>
<dbReference type="EMBL" id="VCAZ01000024">
    <property type="protein sequence ID" value="TSK98466.1"/>
    <property type="molecule type" value="Genomic_DNA"/>
</dbReference>
<dbReference type="Pfam" id="PF15440">
    <property type="entry name" value="THRAP3_BCLAF1"/>
    <property type="match status" value="1"/>
</dbReference>
<dbReference type="GO" id="GO:0045944">
    <property type="term" value="P:positive regulation of transcription by RNA polymerase II"/>
    <property type="evidence" value="ECO:0007669"/>
    <property type="project" value="TreeGrafter"/>
</dbReference>
<protein>
    <recommendedName>
        <fullName evidence="5">BCLAF1 and THRAP3 family member 3</fullName>
    </recommendedName>
</protein>
<dbReference type="PANTHER" id="PTHR15268:SF17">
    <property type="entry name" value="BCLAF1 AND THRAP3 FAMILY MEMBER 3"/>
    <property type="match status" value="1"/>
</dbReference>
<dbReference type="AlphaFoldDB" id="A0A556TWR1"/>
<dbReference type="GO" id="GO:0003712">
    <property type="term" value="F:transcription coregulator activity"/>
    <property type="evidence" value="ECO:0007669"/>
    <property type="project" value="TreeGrafter"/>
</dbReference>
<evidence type="ECO:0008006" key="5">
    <source>
        <dbReference type="Google" id="ProtNLM"/>
    </source>
</evidence>
<feature type="region of interest" description="Disordered" evidence="2">
    <location>
        <begin position="1"/>
        <end position="176"/>
    </location>
</feature>
<evidence type="ECO:0000313" key="4">
    <source>
        <dbReference type="Proteomes" id="UP000319801"/>
    </source>
</evidence>
<accession>A0A556TWR1</accession>
<sequence length="514" mass="59336">MAPHLHLKQFEDLDPQEEYSVPHRGFSPHSAPIIVEHGHGFPKHDLRSHNPGRERERPTSHDSARERGDPRKHSSSRGRERPRSREPARDQEHSRFGNPVRARENPRSHDPVVHRRHPMSHNPFKDREFPRGSGPVRHQEHPRNRDLQRDRDDLKRDLQRGGDPNKRRGSNELQHQERHYNRHTATSHDGHGGSLNCRFREDTDFYTSSAESWKKEMHSRENVLKGSSQCRNSNHPGAKMDFASYETLRIKVDMSRPVGQSSHLGYSSERQLSLDLVNVGRQRLDFLPMLEHSGTFTETAMHSGTFAQEIITLVHHVKENYFQGQGMPLNERFSNEQEYSLMDDFIEDEQEMDGIGPVVNRPPGSTSSDTQIFCKINTLQRKPHFPAPGDLRHDLERKRLERLEGVKITIAGQNFSQILPQSQEIESVYAGDEDLCETGWSNDEPQQPDHWVSVLVNLADAQCVRGVLSYHCVSLQQDKTSRKRPASNSDSRWYFKRACHRQGARMKRNPNDGN</sequence>
<feature type="compositionally biased region" description="Basic and acidic residues" evidence="2">
    <location>
        <begin position="137"/>
        <end position="176"/>
    </location>
</feature>
<proteinExistence type="inferred from homology"/>